<sequence>MSSALPPVLVSAYAASPAHQSWEPQLEARLLSGLCAMPGVAGLEVPWMGGVHPHDDQWFLAHVPAGAQLALTPLPWVMARATKDSHYGIASADAEGRRAAVEDLRAVAKDVERLAGVSAARVTYVSLHTAPRGGGSAPALARSIDEIAAWDWQGARLVVEHCDAAVGHRFEKGFLRLDEEIDVIAASGAILGVWLNWGRSMVELRDADAVTVQIARVAATGLLTGLTLSGTADTDGPYGSAWADAHLPLAAADPQSGSLLDSDHVRAALSAAGPVEALGLKVSRRPADSTAEDVLRTVEDNLRATRDSVGHDTVPGHRRG</sequence>
<keyword evidence="2" id="KW-1185">Reference proteome</keyword>
<organism evidence="1 2">
    <name type="scientific">Demequina muriae</name>
    <dbReference type="NCBI Taxonomy" id="3051664"/>
    <lineage>
        <taxon>Bacteria</taxon>
        <taxon>Bacillati</taxon>
        <taxon>Actinomycetota</taxon>
        <taxon>Actinomycetes</taxon>
        <taxon>Micrococcales</taxon>
        <taxon>Demequinaceae</taxon>
        <taxon>Demequina</taxon>
    </lineage>
</organism>
<dbReference type="EMBL" id="JAUHQA010000001">
    <property type="protein sequence ID" value="MDN4480247.1"/>
    <property type="molecule type" value="Genomic_DNA"/>
</dbReference>
<protein>
    <submittedName>
        <fullName evidence="1">DUF4862 family protein</fullName>
    </submittedName>
</protein>
<evidence type="ECO:0000313" key="2">
    <source>
        <dbReference type="Proteomes" id="UP001172708"/>
    </source>
</evidence>
<reference evidence="1" key="1">
    <citation type="submission" date="2023-06" db="EMBL/GenBank/DDBJ databases">
        <title>Egi l300058.</title>
        <authorList>
            <person name="Gao L."/>
            <person name="Fang B.-Z."/>
            <person name="Li W.-J."/>
        </authorList>
    </citation>
    <scope>NUCLEOTIDE SEQUENCE</scope>
    <source>
        <strain evidence="1">EGI L300058</strain>
    </source>
</reference>
<comment type="caution">
    <text evidence="1">The sequence shown here is derived from an EMBL/GenBank/DDBJ whole genome shotgun (WGS) entry which is preliminary data.</text>
</comment>
<dbReference type="Pfam" id="PF16154">
    <property type="entry name" value="DUF4862"/>
    <property type="match status" value="1"/>
</dbReference>
<gene>
    <name evidence="1" type="ORF">QQX02_04835</name>
</gene>
<dbReference type="RefSeq" id="WP_301141607.1">
    <property type="nucleotide sequence ID" value="NZ_JAUHQA010000001.1"/>
</dbReference>
<accession>A0ABT8GFP3</accession>
<proteinExistence type="predicted"/>
<dbReference type="Proteomes" id="UP001172708">
    <property type="component" value="Unassembled WGS sequence"/>
</dbReference>
<name>A0ABT8GFP3_9MICO</name>
<evidence type="ECO:0000313" key="1">
    <source>
        <dbReference type="EMBL" id="MDN4480247.1"/>
    </source>
</evidence>
<dbReference type="InterPro" id="IPR032344">
    <property type="entry name" value="DUF4862"/>
</dbReference>